<evidence type="ECO:0000256" key="1">
    <source>
        <dbReference type="SAM" id="MobiDB-lite"/>
    </source>
</evidence>
<accession>A0A0V1DWG7</accession>
<reference evidence="2 3" key="1">
    <citation type="submission" date="2015-01" db="EMBL/GenBank/DDBJ databases">
        <title>Evolution of Trichinella species and genotypes.</title>
        <authorList>
            <person name="Korhonen P.K."/>
            <person name="Edoardo P."/>
            <person name="Giuseppe L.R."/>
            <person name="Gasser R.B."/>
        </authorList>
    </citation>
    <scope>NUCLEOTIDE SEQUENCE [LARGE SCALE GENOMIC DNA]</scope>
    <source>
        <strain evidence="2">ISS13</strain>
    </source>
</reference>
<sequence length="100" mass="11400">MPLMSTSAAVTSSVTSKPNHPRYNINEKDSQLELDEVCNKTMTPAQVKYPLRTIMIIPFLTSEHMNKCTCKSGVEEFDYSNICQVNNKCQRIISLKDRKD</sequence>
<evidence type="ECO:0000313" key="2">
    <source>
        <dbReference type="EMBL" id="KRY65654.1"/>
    </source>
</evidence>
<gene>
    <name evidence="2" type="ORF">T4A_5725</name>
</gene>
<organism evidence="2 3">
    <name type="scientific">Trichinella pseudospiralis</name>
    <name type="common">Parasitic roundworm</name>
    <dbReference type="NCBI Taxonomy" id="6337"/>
    <lineage>
        <taxon>Eukaryota</taxon>
        <taxon>Metazoa</taxon>
        <taxon>Ecdysozoa</taxon>
        <taxon>Nematoda</taxon>
        <taxon>Enoplea</taxon>
        <taxon>Dorylaimia</taxon>
        <taxon>Trichinellida</taxon>
        <taxon>Trichinellidae</taxon>
        <taxon>Trichinella</taxon>
    </lineage>
</organism>
<feature type="compositionally biased region" description="Low complexity" evidence="1">
    <location>
        <begin position="1"/>
        <end position="16"/>
    </location>
</feature>
<dbReference type="AlphaFoldDB" id="A0A0V1DWG7"/>
<dbReference type="Proteomes" id="UP000054632">
    <property type="component" value="Unassembled WGS sequence"/>
</dbReference>
<comment type="caution">
    <text evidence="2">The sequence shown here is derived from an EMBL/GenBank/DDBJ whole genome shotgun (WGS) entry which is preliminary data.</text>
</comment>
<feature type="region of interest" description="Disordered" evidence="1">
    <location>
        <begin position="1"/>
        <end position="25"/>
    </location>
</feature>
<proteinExistence type="predicted"/>
<name>A0A0V1DWG7_TRIPS</name>
<evidence type="ECO:0000313" key="3">
    <source>
        <dbReference type="Proteomes" id="UP000054632"/>
    </source>
</evidence>
<dbReference type="EMBL" id="JYDR01000200">
    <property type="protein sequence ID" value="KRY65654.1"/>
    <property type="molecule type" value="Genomic_DNA"/>
</dbReference>
<protein>
    <submittedName>
        <fullName evidence="2">Uncharacterized protein</fullName>
    </submittedName>
</protein>